<keyword evidence="3" id="KW-1185">Reference proteome</keyword>
<name>A0ABD6AK08_9EURY</name>
<protein>
    <submittedName>
        <fullName evidence="2">Uncharacterized protein</fullName>
    </submittedName>
</protein>
<dbReference type="AlphaFoldDB" id="A0ABD6AK08"/>
<dbReference type="RefSeq" id="WP_256409395.1">
    <property type="nucleotide sequence ID" value="NZ_JANHDN010000005.1"/>
</dbReference>
<sequence length="109" mass="11273">MSDTTPGGETGAESTEGETESTEAEANGIAARYEVADGERRLTFSTGGGEATVAQNVEGYAMLKVRPGPAGDELERYYGFDMALDHAAELLGVAVNDLPVPDAAADMGM</sequence>
<proteinExistence type="predicted"/>
<evidence type="ECO:0000256" key="1">
    <source>
        <dbReference type="SAM" id="MobiDB-lite"/>
    </source>
</evidence>
<evidence type="ECO:0000313" key="3">
    <source>
        <dbReference type="Proteomes" id="UP001596545"/>
    </source>
</evidence>
<gene>
    <name evidence="2" type="ORF">ACFQMF_06855</name>
</gene>
<dbReference type="Pfam" id="PF23423">
    <property type="entry name" value="DUF7111"/>
    <property type="match status" value="1"/>
</dbReference>
<dbReference type="InterPro" id="IPR055535">
    <property type="entry name" value="DUF7111"/>
</dbReference>
<organism evidence="2 3">
    <name type="scientific">Halorubrum rutilum</name>
    <dbReference type="NCBI Taxonomy" id="1364933"/>
    <lineage>
        <taxon>Archaea</taxon>
        <taxon>Methanobacteriati</taxon>
        <taxon>Methanobacteriota</taxon>
        <taxon>Stenosarchaea group</taxon>
        <taxon>Halobacteria</taxon>
        <taxon>Halobacteriales</taxon>
        <taxon>Haloferacaceae</taxon>
        <taxon>Halorubrum</taxon>
    </lineage>
</organism>
<reference evidence="2 3" key="1">
    <citation type="journal article" date="2019" name="Int. J. Syst. Evol. Microbiol.">
        <title>The Global Catalogue of Microorganisms (GCM) 10K type strain sequencing project: providing services to taxonomists for standard genome sequencing and annotation.</title>
        <authorList>
            <consortium name="The Broad Institute Genomics Platform"/>
            <consortium name="The Broad Institute Genome Sequencing Center for Infectious Disease"/>
            <person name="Wu L."/>
            <person name="Ma J."/>
        </authorList>
    </citation>
    <scope>NUCLEOTIDE SEQUENCE [LARGE SCALE GENOMIC DNA]</scope>
    <source>
        <strain evidence="2 3">CGMCC 1.12554</strain>
    </source>
</reference>
<feature type="region of interest" description="Disordered" evidence="1">
    <location>
        <begin position="1"/>
        <end position="27"/>
    </location>
</feature>
<accession>A0ABD6AK08</accession>
<evidence type="ECO:0000313" key="2">
    <source>
        <dbReference type="EMBL" id="MFC7324298.1"/>
    </source>
</evidence>
<dbReference type="EMBL" id="JBHTBL010000005">
    <property type="protein sequence ID" value="MFC7324298.1"/>
    <property type="molecule type" value="Genomic_DNA"/>
</dbReference>
<dbReference type="Proteomes" id="UP001596545">
    <property type="component" value="Unassembled WGS sequence"/>
</dbReference>
<comment type="caution">
    <text evidence="2">The sequence shown here is derived from an EMBL/GenBank/DDBJ whole genome shotgun (WGS) entry which is preliminary data.</text>
</comment>